<evidence type="ECO:0000313" key="2">
    <source>
        <dbReference type="Proteomes" id="UP000472355"/>
    </source>
</evidence>
<accession>A0A6M0SSJ2</accession>
<reference evidence="1 2" key="1">
    <citation type="submission" date="2019-02" db="EMBL/GenBank/DDBJ databases">
        <title>Genome sequencing of Clostridium botulinum clinical isolates.</title>
        <authorList>
            <person name="Brunt J."/>
            <person name="Van Vliet A.H.M."/>
            <person name="Stringer S.C."/>
            <person name="Grant K.A."/>
            <person name="Carter A.C."/>
            <person name="Peck M.W."/>
        </authorList>
    </citation>
    <scope>NUCLEOTIDE SEQUENCE [LARGE SCALE GENOMIC DNA]</scope>
    <source>
        <strain evidence="1 2">H113700579</strain>
    </source>
</reference>
<comment type="caution">
    <text evidence="1">The sequence shown here is derived from an EMBL/GenBank/DDBJ whole genome shotgun (WGS) entry which is preliminary data.</text>
</comment>
<evidence type="ECO:0000313" key="1">
    <source>
        <dbReference type="EMBL" id="NFA43998.1"/>
    </source>
</evidence>
<name>A0A6M0SSJ2_CLOBO</name>
<dbReference type="Proteomes" id="UP000472355">
    <property type="component" value="Unassembled WGS sequence"/>
</dbReference>
<organism evidence="1 2">
    <name type="scientific">Clostridium botulinum</name>
    <dbReference type="NCBI Taxonomy" id="1491"/>
    <lineage>
        <taxon>Bacteria</taxon>
        <taxon>Bacillati</taxon>
        <taxon>Bacillota</taxon>
        <taxon>Clostridia</taxon>
        <taxon>Eubacteriales</taxon>
        <taxon>Clostridiaceae</taxon>
        <taxon>Clostridium</taxon>
    </lineage>
</organism>
<proteinExistence type="predicted"/>
<sequence>MNKNLEIIQQIFQEAIRLDCTQDQNIEVNYHSGSKRLRVEIAYQGNPTFNDGLTRSYSVSIKNLDLLNKVLCEIKALEIIDDDLLGD</sequence>
<dbReference type="EMBL" id="SGKU01000056">
    <property type="protein sequence ID" value="NFA43998.1"/>
    <property type="molecule type" value="Genomic_DNA"/>
</dbReference>
<protein>
    <submittedName>
        <fullName evidence="1">Uncharacterized protein</fullName>
    </submittedName>
</protein>
<gene>
    <name evidence="1" type="ORF">EXM65_15840</name>
</gene>
<dbReference type="AlphaFoldDB" id="A0A6M0SSJ2"/>